<evidence type="ECO:0000256" key="1">
    <source>
        <dbReference type="SAM" id="MobiDB-lite"/>
    </source>
</evidence>
<evidence type="ECO:0000313" key="3">
    <source>
        <dbReference type="Proteomes" id="UP000314294"/>
    </source>
</evidence>
<keyword evidence="3" id="KW-1185">Reference proteome</keyword>
<sequence>MRSTHPESTEHLVDEKLDFVFREITSHLRQTSWGDELGGRDGEMRWGDEMGRRAGGRAGETRWRRVGAADEEDLLETSGAEEEALLAKISDWKGLWSFLMATFSSPCIAELQ</sequence>
<gene>
    <name evidence="2" type="ORF">EYF80_050548</name>
</gene>
<dbReference type="AlphaFoldDB" id="A0A4Z2FDS2"/>
<reference evidence="2 3" key="1">
    <citation type="submission" date="2019-03" db="EMBL/GenBank/DDBJ databases">
        <title>First draft genome of Liparis tanakae, snailfish: a comprehensive survey of snailfish specific genes.</title>
        <authorList>
            <person name="Kim W."/>
            <person name="Song I."/>
            <person name="Jeong J.-H."/>
            <person name="Kim D."/>
            <person name="Kim S."/>
            <person name="Ryu S."/>
            <person name="Song J.Y."/>
            <person name="Lee S.K."/>
        </authorList>
    </citation>
    <scope>NUCLEOTIDE SEQUENCE [LARGE SCALE GENOMIC DNA]</scope>
    <source>
        <tissue evidence="2">Muscle</tissue>
    </source>
</reference>
<feature type="compositionally biased region" description="Basic and acidic residues" evidence="1">
    <location>
        <begin position="37"/>
        <end position="52"/>
    </location>
</feature>
<dbReference type="Proteomes" id="UP000314294">
    <property type="component" value="Unassembled WGS sequence"/>
</dbReference>
<evidence type="ECO:0000313" key="2">
    <source>
        <dbReference type="EMBL" id="TNN39279.1"/>
    </source>
</evidence>
<organism evidence="2 3">
    <name type="scientific">Liparis tanakae</name>
    <name type="common">Tanaka's snailfish</name>
    <dbReference type="NCBI Taxonomy" id="230148"/>
    <lineage>
        <taxon>Eukaryota</taxon>
        <taxon>Metazoa</taxon>
        <taxon>Chordata</taxon>
        <taxon>Craniata</taxon>
        <taxon>Vertebrata</taxon>
        <taxon>Euteleostomi</taxon>
        <taxon>Actinopterygii</taxon>
        <taxon>Neopterygii</taxon>
        <taxon>Teleostei</taxon>
        <taxon>Neoteleostei</taxon>
        <taxon>Acanthomorphata</taxon>
        <taxon>Eupercaria</taxon>
        <taxon>Perciformes</taxon>
        <taxon>Cottioidei</taxon>
        <taxon>Cottales</taxon>
        <taxon>Liparidae</taxon>
        <taxon>Liparis</taxon>
    </lineage>
</organism>
<accession>A0A4Z2FDS2</accession>
<comment type="caution">
    <text evidence="2">The sequence shown here is derived from an EMBL/GenBank/DDBJ whole genome shotgun (WGS) entry which is preliminary data.</text>
</comment>
<dbReference type="EMBL" id="SRLO01001293">
    <property type="protein sequence ID" value="TNN39279.1"/>
    <property type="molecule type" value="Genomic_DNA"/>
</dbReference>
<proteinExistence type="predicted"/>
<protein>
    <submittedName>
        <fullName evidence="2">Uncharacterized protein</fullName>
    </submittedName>
</protein>
<name>A0A4Z2FDS2_9TELE</name>
<feature type="region of interest" description="Disordered" evidence="1">
    <location>
        <begin position="33"/>
        <end position="57"/>
    </location>
</feature>